<protein>
    <submittedName>
        <fullName evidence="1">Uncharacterized protein</fullName>
    </submittedName>
</protein>
<accession>A0ABR3A1R3</accession>
<keyword evidence="2" id="KW-1185">Reference proteome</keyword>
<evidence type="ECO:0000313" key="2">
    <source>
        <dbReference type="Proteomes" id="UP001437256"/>
    </source>
</evidence>
<dbReference type="Proteomes" id="UP001437256">
    <property type="component" value="Unassembled WGS sequence"/>
</dbReference>
<gene>
    <name evidence="1" type="ORF">AAF712_005973</name>
</gene>
<dbReference type="EMBL" id="JBBXMP010000030">
    <property type="protein sequence ID" value="KAL0066984.1"/>
    <property type="molecule type" value="Genomic_DNA"/>
</dbReference>
<proteinExistence type="predicted"/>
<name>A0ABR3A1R3_9AGAR</name>
<reference evidence="1 2" key="1">
    <citation type="submission" date="2024-05" db="EMBL/GenBank/DDBJ databases">
        <title>A draft genome resource for the thread blight pathogen Marasmius tenuissimus strain MS-2.</title>
        <authorList>
            <person name="Yulfo-Soto G.E."/>
            <person name="Baruah I.K."/>
            <person name="Amoako-Attah I."/>
            <person name="Bukari Y."/>
            <person name="Meinhardt L.W."/>
            <person name="Bailey B.A."/>
            <person name="Cohen S.P."/>
        </authorList>
    </citation>
    <scope>NUCLEOTIDE SEQUENCE [LARGE SCALE GENOMIC DNA]</scope>
    <source>
        <strain evidence="1 2">MS-2</strain>
    </source>
</reference>
<sequence length="95" mass="10863">MEHLADELDTLNGSELLKHFTEDELASLNQLTHKAQRGDNHKNLPFHPSPFPPAPAFVTKGLGPWVFYWKYSSLWKYATYPWKPTLPTAVPETSL</sequence>
<organism evidence="1 2">
    <name type="scientific">Marasmius tenuissimus</name>
    <dbReference type="NCBI Taxonomy" id="585030"/>
    <lineage>
        <taxon>Eukaryota</taxon>
        <taxon>Fungi</taxon>
        <taxon>Dikarya</taxon>
        <taxon>Basidiomycota</taxon>
        <taxon>Agaricomycotina</taxon>
        <taxon>Agaricomycetes</taxon>
        <taxon>Agaricomycetidae</taxon>
        <taxon>Agaricales</taxon>
        <taxon>Marasmiineae</taxon>
        <taxon>Marasmiaceae</taxon>
        <taxon>Marasmius</taxon>
    </lineage>
</organism>
<evidence type="ECO:0000313" key="1">
    <source>
        <dbReference type="EMBL" id="KAL0066984.1"/>
    </source>
</evidence>
<comment type="caution">
    <text evidence="1">The sequence shown here is derived from an EMBL/GenBank/DDBJ whole genome shotgun (WGS) entry which is preliminary data.</text>
</comment>